<dbReference type="GeneID" id="25266874"/>
<name>A0A066VN57_TILAU</name>
<dbReference type="UniPathway" id="UPA00253">
    <property type="reaction ID" value="UER00334"/>
</dbReference>
<keyword evidence="4" id="KW-0547">Nucleotide-binding</keyword>
<evidence type="ECO:0000256" key="4">
    <source>
        <dbReference type="PIRNR" id="PIRNR006630"/>
    </source>
</evidence>
<evidence type="ECO:0000313" key="6">
    <source>
        <dbReference type="EMBL" id="KDN42871.1"/>
    </source>
</evidence>
<comment type="catalytic activity">
    <reaction evidence="4">
        <text>deamido-NAD(+) + L-glutamine + ATP + H2O = L-glutamate + AMP + diphosphate + NAD(+) + H(+)</text>
        <dbReference type="Rhea" id="RHEA:24384"/>
        <dbReference type="ChEBI" id="CHEBI:15377"/>
        <dbReference type="ChEBI" id="CHEBI:15378"/>
        <dbReference type="ChEBI" id="CHEBI:29985"/>
        <dbReference type="ChEBI" id="CHEBI:30616"/>
        <dbReference type="ChEBI" id="CHEBI:33019"/>
        <dbReference type="ChEBI" id="CHEBI:57540"/>
        <dbReference type="ChEBI" id="CHEBI:58359"/>
        <dbReference type="ChEBI" id="CHEBI:58437"/>
        <dbReference type="ChEBI" id="CHEBI:456215"/>
        <dbReference type="EC" id="6.3.5.1"/>
    </reaction>
</comment>
<dbReference type="PANTHER" id="PTHR23090:SF9">
    <property type="entry name" value="GLUTAMINE-DEPENDENT NAD(+) SYNTHETASE"/>
    <property type="match status" value="1"/>
</dbReference>
<dbReference type="Gene3D" id="3.40.50.620">
    <property type="entry name" value="HUPs"/>
    <property type="match status" value="1"/>
</dbReference>
<dbReference type="InterPro" id="IPR014729">
    <property type="entry name" value="Rossmann-like_a/b/a_fold"/>
</dbReference>
<dbReference type="OMA" id="DETCHGI"/>
<dbReference type="InParanoid" id="A0A066VN57"/>
<dbReference type="Gene3D" id="3.60.110.10">
    <property type="entry name" value="Carbon-nitrogen hydrolase"/>
    <property type="match status" value="1"/>
</dbReference>
<evidence type="ECO:0000256" key="2">
    <source>
        <dbReference type="ARBA" id="ARBA00007145"/>
    </source>
</evidence>
<dbReference type="CDD" id="cd07570">
    <property type="entry name" value="GAT_Gln-NAD-synth"/>
    <property type="match status" value="1"/>
</dbReference>
<evidence type="ECO:0000256" key="1">
    <source>
        <dbReference type="ARBA" id="ARBA00005188"/>
    </source>
</evidence>
<dbReference type="InterPro" id="IPR036526">
    <property type="entry name" value="C-N_Hydrolase_sf"/>
</dbReference>
<dbReference type="PROSITE" id="PS50263">
    <property type="entry name" value="CN_HYDROLASE"/>
    <property type="match status" value="1"/>
</dbReference>
<sequence length="562" mass="62824">MPISQVIAQILADKRTYGMLIDTGLPVLHHSTLYNCRVLCLDGQVLLIRPKMHLANDGNYREMRYRRGQVEDFILPNDEIRLVTGQNSVPFGDAVIQRRDTSLGVELCEELFTPDSPHIALGLDGVEIFINASGSHHELRKLHQRVELILNATARSGGVYLYANQQGCDGDRLYYDGCALISVNGTMVAHGTQFSLNSVEVVSATVDLQDMRGARTGKSRGLHSSTAEASTSSSSFKRIFADIRLGLEDPFGIGKGSLPAFYHKPDEEIALGPACWLWDCSRRLRTQGYFIPLSGGIDSCATSVIVYSMCRLVHQACTNPAERGGPNIQVLEDVRRICGKAPDCTWIPTSPQDVAFSSKGTRNRARDLAEAIGFYYIDLNMDNVIDAITVLFTAARLRILLAYMFAQLTPWIDFKLPILQKFFDAVPIAAIEPITSTYIQADEADIGIAYDGLSIFGRLRKISKCGPYSMFSKLYYESRDDAKLFFFEYARNRHKMTTLTPSYHAESYSPDDNRFDLRPFLYPSCFPFQFGLIGNLIKRLSAYTQQSRKFDGPPPDPSSRTM</sequence>
<dbReference type="Proteomes" id="UP000027361">
    <property type="component" value="Unassembled WGS sequence"/>
</dbReference>
<dbReference type="CDD" id="cd00553">
    <property type="entry name" value="NAD_synthase"/>
    <property type="match status" value="1"/>
</dbReference>
<comment type="pathway">
    <text evidence="1 4">Cofactor biosynthesis; NAD(+) biosynthesis; NAD(+) from deamido-NAD(+) (L-Gln route): step 1/1.</text>
</comment>
<feature type="domain" description="CN hydrolase" evidence="5">
    <location>
        <begin position="1"/>
        <end position="208"/>
    </location>
</feature>
<dbReference type="PANTHER" id="PTHR23090">
    <property type="entry name" value="NH 3 /GLUTAMINE-DEPENDENT NAD + SYNTHETASE"/>
    <property type="match status" value="1"/>
</dbReference>
<dbReference type="Pfam" id="PF00795">
    <property type="entry name" value="CN_hydrolase"/>
    <property type="match status" value="1"/>
</dbReference>
<comment type="caution">
    <text evidence="6">The sequence shown here is derived from an EMBL/GenBank/DDBJ whole genome shotgun (WGS) entry which is preliminary data.</text>
</comment>
<dbReference type="EMBL" id="JMSN01000066">
    <property type="protein sequence ID" value="KDN42871.1"/>
    <property type="molecule type" value="Genomic_DNA"/>
</dbReference>
<dbReference type="EC" id="6.3.5.1" evidence="4"/>
<dbReference type="PIRSF" id="PIRSF006630">
    <property type="entry name" value="NADS_GAT"/>
    <property type="match status" value="1"/>
</dbReference>
<evidence type="ECO:0000259" key="5">
    <source>
        <dbReference type="PROSITE" id="PS50263"/>
    </source>
</evidence>
<dbReference type="STRING" id="1037660.A0A066VN57"/>
<protein>
    <recommendedName>
        <fullName evidence="4">Glutamine-dependent NAD(+) synthetase</fullName>
        <ecNumber evidence="4">6.3.5.1</ecNumber>
    </recommendedName>
    <alternativeName>
        <fullName evidence="4">NAD(+) synthase [glutamine-hydrolyzing]</fullName>
    </alternativeName>
</protein>
<reference evidence="6 7" key="1">
    <citation type="submission" date="2014-05" db="EMBL/GenBank/DDBJ databases">
        <title>Draft genome sequence of a rare smut relative, Tilletiaria anomala UBC 951.</title>
        <authorList>
            <consortium name="DOE Joint Genome Institute"/>
            <person name="Toome M."/>
            <person name="Kuo A."/>
            <person name="Henrissat B."/>
            <person name="Lipzen A."/>
            <person name="Tritt A."/>
            <person name="Yoshinaga Y."/>
            <person name="Zane M."/>
            <person name="Barry K."/>
            <person name="Grigoriev I.V."/>
            <person name="Spatafora J.W."/>
            <person name="Aimea M.C."/>
        </authorList>
    </citation>
    <scope>NUCLEOTIDE SEQUENCE [LARGE SCALE GENOMIC DNA]</scope>
    <source>
        <strain evidence="6 7">UBC 951</strain>
    </source>
</reference>
<gene>
    <name evidence="6" type="ORF">K437DRAFT_278856</name>
</gene>
<keyword evidence="7" id="KW-1185">Reference proteome</keyword>
<evidence type="ECO:0000256" key="3">
    <source>
        <dbReference type="ARBA" id="ARBA00022598"/>
    </source>
</evidence>
<accession>A0A066VN57</accession>
<keyword evidence="4" id="KW-0520">NAD</keyword>
<dbReference type="SUPFAM" id="SSF52402">
    <property type="entry name" value="Adenine nucleotide alpha hydrolases-like"/>
    <property type="match status" value="1"/>
</dbReference>
<keyword evidence="4" id="KW-0067">ATP-binding</keyword>
<keyword evidence="6" id="KW-0378">Hydrolase</keyword>
<dbReference type="GO" id="GO:0004359">
    <property type="term" value="F:glutaminase activity"/>
    <property type="evidence" value="ECO:0007669"/>
    <property type="project" value="InterPro"/>
</dbReference>
<dbReference type="GO" id="GO:0005737">
    <property type="term" value="C:cytoplasm"/>
    <property type="evidence" value="ECO:0007669"/>
    <property type="project" value="InterPro"/>
</dbReference>
<evidence type="ECO:0000313" key="7">
    <source>
        <dbReference type="Proteomes" id="UP000027361"/>
    </source>
</evidence>
<dbReference type="SUPFAM" id="SSF56317">
    <property type="entry name" value="Carbon-nitrogen hydrolase"/>
    <property type="match status" value="1"/>
</dbReference>
<dbReference type="RefSeq" id="XP_013242205.1">
    <property type="nucleotide sequence ID" value="XM_013386751.1"/>
</dbReference>
<dbReference type="GO" id="GO:0005524">
    <property type="term" value="F:ATP binding"/>
    <property type="evidence" value="ECO:0007669"/>
    <property type="project" value="UniProtKB-UniRule"/>
</dbReference>
<dbReference type="InterPro" id="IPR014445">
    <property type="entry name" value="Gln-dep_NAD_synthase"/>
</dbReference>
<dbReference type="AlphaFoldDB" id="A0A066VN57"/>
<dbReference type="InterPro" id="IPR003010">
    <property type="entry name" value="C-N_Hydrolase"/>
</dbReference>
<dbReference type="GO" id="GO:0003952">
    <property type="term" value="F:NAD+ synthase (glutamine-hydrolyzing) activity"/>
    <property type="evidence" value="ECO:0007669"/>
    <property type="project" value="UniProtKB-UniRule"/>
</dbReference>
<dbReference type="InterPro" id="IPR003694">
    <property type="entry name" value="NAD_synthase"/>
</dbReference>
<dbReference type="HOGENOM" id="CLU_011884_3_0_1"/>
<organism evidence="6 7">
    <name type="scientific">Tilletiaria anomala (strain ATCC 24038 / CBS 436.72 / UBC 951)</name>
    <dbReference type="NCBI Taxonomy" id="1037660"/>
    <lineage>
        <taxon>Eukaryota</taxon>
        <taxon>Fungi</taxon>
        <taxon>Dikarya</taxon>
        <taxon>Basidiomycota</taxon>
        <taxon>Ustilaginomycotina</taxon>
        <taxon>Exobasidiomycetes</taxon>
        <taxon>Georgefischeriales</taxon>
        <taxon>Tilletiariaceae</taxon>
        <taxon>Tilletiaria</taxon>
    </lineage>
</organism>
<comment type="similarity">
    <text evidence="2 4">In the C-terminal section; belongs to the NAD synthetase family.</text>
</comment>
<keyword evidence="3 4" id="KW-0436">Ligase</keyword>
<dbReference type="OrthoDB" id="2020662at2759"/>
<proteinExistence type="inferred from homology"/>
<dbReference type="GO" id="GO:0009435">
    <property type="term" value="P:NAD+ biosynthetic process"/>
    <property type="evidence" value="ECO:0007669"/>
    <property type="project" value="UniProtKB-UniRule"/>
</dbReference>